<proteinExistence type="predicted"/>
<organism evidence="3">
    <name type="scientific">Rhizoctonia solani</name>
    <dbReference type="NCBI Taxonomy" id="456999"/>
    <lineage>
        <taxon>Eukaryota</taxon>
        <taxon>Fungi</taxon>
        <taxon>Dikarya</taxon>
        <taxon>Basidiomycota</taxon>
        <taxon>Agaricomycotina</taxon>
        <taxon>Agaricomycetes</taxon>
        <taxon>Cantharellales</taxon>
        <taxon>Ceratobasidiaceae</taxon>
        <taxon>Rhizoctonia</taxon>
    </lineage>
</organism>
<evidence type="ECO:0000259" key="2">
    <source>
        <dbReference type="Pfam" id="PF00961"/>
    </source>
</evidence>
<keyword evidence="1" id="KW-0472">Membrane</keyword>
<dbReference type="PANTHER" id="PTHR36181:SF4">
    <property type="entry name" value="LAGLIDADG ENDONUCLEASE"/>
    <property type="match status" value="1"/>
</dbReference>
<evidence type="ECO:0000256" key="1">
    <source>
        <dbReference type="SAM" id="Phobius"/>
    </source>
</evidence>
<dbReference type="PANTHER" id="PTHR36181">
    <property type="entry name" value="INTRON-ENCODED ENDONUCLEASE AI3-RELATED"/>
    <property type="match status" value="1"/>
</dbReference>
<dbReference type="InterPro" id="IPR051289">
    <property type="entry name" value="LAGLIDADG_Endonuclease"/>
</dbReference>
<feature type="transmembrane region" description="Helical" evidence="1">
    <location>
        <begin position="15"/>
        <end position="33"/>
    </location>
</feature>
<keyword evidence="1" id="KW-0812">Transmembrane</keyword>
<keyword evidence="3" id="KW-0378">Hydrolase</keyword>
<protein>
    <submittedName>
        <fullName evidence="3">LAGLIDADG homing endonuclease</fullName>
    </submittedName>
</protein>
<gene>
    <name evidence="3" type="primary">mag2</name>
</gene>
<dbReference type="EMBL" id="MW995474">
    <property type="protein sequence ID" value="QWC53642.1"/>
    <property type="molecule type" value="Genomic_DNA"/>
</dbReference>
<dbReference type="GO" id="GO:0004519">
    <property type="term" value="F:endonuclease activity"/>
    <property type="evidence" value="ECO:0007669"/>
    <property type="project" value="UniProtKB-KW"/>
</dbReference>
<feature type="domain" description="Homing endonuclease LAGLIDADG" evidence="2">
    <location>
        <begin position="253"/>
        <end position="359"/>
    </location>
</feature>
<keyword evidence="1" id="KW-1133">Transmembrane helix</keyword>
<dbReference type="InterPro" id="IPR004860">
    <property type="entry name" value="LAGLIDADG_dom"/>
</dbReference>
<dbReference type="AlphaFoldDB" id="A0A8E8L895"/>
<accession>A0A8E8L895</accession>
<keyword evidence="3" id="KW-0540">Nuclease</keyword>
<evidence type="ECO:0000313" key="3">
    <source>
        <dbReference type="EMBL" id="QWC53642.1"/>
    </source>
</evidence>
<sequence>MGYRGSKSNIIDVKLFHLVLKIFFIFTLFIIFVKEQRVDGSCCTIELGAYFSSIVQLRCTLMGFERNYQIKIPSKQLNNRLFSSSSIQSNINPWFITGFSDAESSFVISIYPDSNSKLKWRVTASFSIHIHIKDIELLQQIQNTLGVGKVRKNSKTTAILRVDNIKELQTIIDHFNNYPLISAKSSDFLLFEECFNLIKQKQHLTPEGFEQILALKYNLNKGLPEELKLAFPDVVPVSRPVFEFNGIPDPFWLSGFVSGDSSFSVSIEKSTNKLGKRVRLIFGTCLHIRDKELLVGMAKFFNNMEPIGKESQVHSSESKSTALLQIKNNLDIENKVIPFFNKYPILGVKSLDFSDFKEVAELVKNKEHLTSDGLSKITKIVEGMNLDRNLENSVGSGSGTGES</sequence>
<dbReference type="Pfam" id="PF00961">
    <property type="entry name" value="LAGLIDADG_1"/>
    <property type="match status" value="2"/>
</dbReference>
<keyword evidence="3" id="KW-0496">Mitochondrion</keyword>
<reference evidence="3" key="1">
    <citation type="submission" date="2021-04" db="EMBL/GenBank/DDBJ databases">
        <title>Mitogenome analysis reveals the evolution and host adaptation in Rhizoctonia solani.</title>
        <authorList>
            <person name="Zheng A."/>
            <person name="Lin R."/>
            <person name="Xia Y."/>
            <person name="Zhang D."/>
            <person name="Xiang X."/>
            <person name="Niu X."/>
            <person name="Liu Y."/>
            <person name="Jiang L."/>
            <person name="Wang X."/>
        </authorList>
    </citation>
    <scope>NUCLEOTIDE SEQUENCE</scope>
    <source>
        <strain evidence="3">AG1-IA</strain>
    </source>
</reference>
<keyword evidence="3" id="KW-0255">Endonuclease</keyword>
<geneLocation type="mitochondrion" evidence="3"/>
<feature type="domain" description="Homing endonuclease LAGLIDADG" evidence="2">
    <location>
        <begin position="96"/>
        <end position="194"/>
    </location>
</feature>
<name>A0A8E8L895_9AGAM</name>